<evidence type="ECO:0000313" key="5">
    <source>
        <dbReference type="Proteomes" id="UP000317318"/>
    </source>
</evidence>
<organism evidence="4 5">
    <name type="scientific">Stratiformator vulcanicus</name>
    <dbReference type="NCBI Taxonomy" id="2527980"/>
    <lineage>
        <taxon>Bacteria</taxon>
        <taxon>Pseudomonadati</taxon>
        <taxon>Planctomycetota</taxon>
        <taxon>Planctomycetia</taxon>
        <taxon>Planctomycetales</taxon>
        <taxon>Planctomycetaceae</taxon>
        <taxon>Stratiformator</taxon>
    </lineage>
</organism>
<dbReference type="Gene3D" id="3.40.50.1820">
    <property type="entry name" value="alpha/beta hydrolase"/>
    <property type="match status" value="1"/>
</dbReference>
<feature type="coiled-coil region" evidence="2">
    <location>
        <begin position="222"/>
        <end position="256"/>
    </location>
</feature>
<dbReference type="Proteomes" id="UP000317318">
    <property type="component" value="Chromosome"/>
</dbReference>
<evidence type="ECO:0000256" key="2">
    <source>
        <dbReference type="SAM" id="Coils"/>
    </source>
</evidence>
<feature type="chain" id="PRO_5021889395" evidence="3">
    <location>
        <begin position="37"/>
        <end position="793"/>
    </location>
</feature>
<dbReference type="SUPFAM" id="SSF53474">
    <property type="entry name" value="alpha/beta-Hydrolases"/>
    <property type="match status" value="1"/>
</dbReference>
<keyword evidence="2" id="KW-0175">Coiled coil</keyword>
<feature type="signal peptide" evidence="3">
    <location>
        <begin position="1"/>
        <end position="36"/>
    </location>
</feature>
<proteinExistence type="predicted"/>
<evidence type="ECO:0000256" key="1">
    <source>
        <dbReference type="ARBA" id="ARBA00022729"/>
    </source>
</evidence>
<protein>
    <submittedName>
        <fullName evidence="4">Alpha/beta hydrolase family protein</fullName>
    </submittedName>
</protein>
<keyword evidence="4" id="KW-0378">Hydrolase</keyword>
<dbReference type="KEGG" id="svp:Pan189_32420"/>
<dbReference type="InterPro" id="IPR050955">
    <property type="entry name" value="Plant_Biomass_Hydrol_Est"/>
</dbReference>
<accession>A0A517R4U1</accession>
<dbReference type="EMBL" id="CP036268">
    <property type="protein sequence ID" value="QDT38843.1"/>
    <property type="molecule type" value="Genomic_DNA"/>
</dbReference>
<dbReference type="InterPro" id="IPR000801">
    <property type="entry name" value="Esterase-like"/>
</dbReference>
<reference evidence="4 5" key="1">
    <citation type="submission" date="2019-02" db="EMBL/GenBank/DDBJ databases">
        <title>Deep-cultivation of Planctomycetes and their phenomic and genomic characterization uncovers novel biology.</title>
        <authorList>
            <person name="Wiegand S."/>
            <person name="Jogler M."/>
            <person name="Boedeker C."/>
            <person name="Pinto D."/>
            <person name="Vollmers J."/>
            <person name="Rivas-Marin E."/>
            <person name="Kohn T."/>
            <person name="Peeters S.H."/>
            <person name="Heuer A."/>
            <person name="Rast P."/>
            <person name="Oberbeckmann S."/>
            <person name="Bunk B."/>
            <person name="Jeske O."/>
            <person name="Meyerdierks A."/>
            <person name="Storesund J.E."/>
            <person name="Kallscheuer N."/>
            <person name="Luecker S."/>
            <person name="Lage O.M."/>
            <person name="Pohl T."/>
            <person name="Merkel B.J."/>
            <person name="Hornburger P."/>
            <person name="Mueller R.-W."/>
            <person name="Bruemmer F."/>
            <person name="Labrenz M."/>
            <person name="Spormann A.M."/>
            <person name="Op den Camp H."/>
            <person name="Overmann J."/>
            <person name="Amann R."/>
            <person name="Jetten M.S.M."/>
            <person name="Mascher T."/>
            <person name="Medema M.H."/>
            <person name="Devos D.P."/>
            <person name="Kaster A.-K."/>
            <person name="Ovreas L."/>
            <person name="Rohde M."/>
            <person name="Galperin M.Y."/>
            <person name="Jogler C."/>
        </authorList>
    </citation>
    <scope>NUCLEOTIDE SEQUENCE [LARGE SCALE GENOMIC DNA]</scope>
    <source>
        <strain evidence="4 5">Pan189</strain>
    </source>
</reference>
<dbReference type="GO" id="GO:0016787">
    <property type="term" value="F:hydrolase activity"/>
    <property type="evidence" value="ECO:0007669"/>
    <property type="project" value="UniProtKB-KW"/>
</dbReference>
<evidence type="ECO:0000313" key="4">
    <source>
        <dbReference type="EMBL" id="QDT38843.1"/>
    </source>
</evidence>
<dbReference type="AlphaFoldDB" id="A0A517R4U1"/>
<dbReference type="OrthoDB" id="1955879at2"/>
<dbReference type="RefSeq" id="WP_145364911.1">
    <property type="nucleotide sequence ID" value="NZ_CP036268.1"/>
</dbReference>
<dbReference type="InterPro" id="IPR029058">
    <property type="entry name" value="AB_hydrolase_fold"/>
</dbReference>
<name>A0A517R4U1_9PLAN</name>
<sequence length="793" mass="88700" precursor="true">MSIRTRSLANFGRLRLAVVLCAGFALLASGATSAVAGGKAVLKNGTVLSGDLVPVQGLSKRQLMQKSGAIDVYPILMVDAGYKRYFVSQIQVERAEREAELSRFDSFQLPQRRTSRGLKLEQLGRVANITPFDAKGRRSVTIQTSRGPLEVIQGVRELSPRYVSVEGLNNEWEFGLATTSIPIDELKRMLRTAVDVKNPDERLGIVRFLLQSGLHREALAELAEVRIDFPELSDRIDEVEKEIRRFQAQELLAELRRRKRVGQHRLAVAAARTFPTDLFDAAIANEVRTILDEYDAVRERAERAVFLLGKAESELTEDAERDLIASIRPIIRDQIGWETLDRLKPFLDFADDPSLDARERLALAISGWVVGPTGAETSLDKALALWRGRGLILEFLRSDDPFREDQLLDAVAGLEGVGIESTRRIIEHLPAWADAIGVAPDEIATLRTGAGGVVEPDSSDDGASGTRYAVALPSEYDPNRAYPLIVTLRPSETTIEGAVAWWGSANTSGGSTPSAGQSQRRGYIVVAPDYADEVQQEYGYSAQEHDAVLKVIKDACQRFHIDSDRVFLAGHGMGGEACFDIAMSHPDLFAGVVPISGLARKTAIWNWENVERVPFYIVNGELDRFSLEVNSMVVYRMLKAKFDVIYTEYIGRGYETFYEEIHNIFDWMDRHRRVDDPSELEVEVLRPSEDRFYWLSFDDAPLRVDPTAGYAKRALKVTAKITPGNSIYLQSGARKNTLRLTGDLIKLDQRLRVRSGGRIRFNDFVQPSVKTLLKIFKRTGDRRKTYPVEIVVE</sequence>
<keyword evidence="1 3" id="KW-0732">Signal</keyword>
<dbReference type="PANTHER" id="PTHR43037:SF1">
    <property type="entry name" value="BLL1128 PROTEIN"/>
    <property type="match status" value="1"/>
</dbReference>
<dbReference type="Pfam" id="PF00756">
    <property type="entry name" value="Esterase"/>
    <property type="match status" value="1"/>
</dbReference>
<dbReference type="PANTHER" id="PTHR43037">
    <property type="entry name" value="UNNAMED PRODUCT-RELATED"/>
    <property type="match status" value="1"/>
</dbReference>
<evidence type="ECO:0000256" key="3">
    <source>
        <dbReference type="SAM" id="SignalP"/>
    </source>
</evidence>
<keyword evidence="5" id="KW-1185">Reference proteome</keyword>
<gene>
    <name evidence="4" type="ORF">Pan189_32420</name>
</gene>